<evidence type="ECO:0000256" key="2">
    <source>
        <dbReference type="SAM" id="SignalP"/>
    </source>
</evidence>
<dbReference type="EMBL" id="MDEK01000006">
    <property type="protein sequence ID" value="PPU83066.1"/>
    <property type="molecule type" value="Genomic_DNA"/>
</dbReference>
<dbReference type="AlphaFoldDB" id="A0A2P5Z516"/>
<evidence type="ECO:0000313" key="3">
    <source>
        <dbReference type="EMBL" id="PPU83066.1"/>
    </source>
</evidence>
<comment type="caution">
    <text evidence="3">The sequence shown here is derived from an EMBL/GenBank/DDBJ whole genome shotgun (WGS) entry which is preliminary data.</text>
</comment>
<gene>
    <name evidence="3" type="ORF">XsacCFBP4641_07760</name>
</gene>
<reference evidence="3 4" key="1">
    <citation type="submission" date="2016-08" db="EMBL/GenBank/DDBJ databases">
        <authorList>
            <person name="Seilhamer J.J."/>
        </authorList>
    </citation>
    <scope>NUCLEOTIDE SEQUENCE [LARGE SCALE GENOMIC DNA]</scope>
    <source>
        <strain evidence="3 4">CFBP4641</strain>
    </source>
</reference>
<feature type="transmembrane region" description="Helical" evidence="1">
    <location>
        <begin position="44"/>
        <end position="63"/>
    </location>
</feature>
<feature type="chain" id="PRO_5015144895" description="Methyltransferase" evidence="2">
    <location>
        <begin position="29"/>
        <end position="71"/>
    </location>
</feature>
<keyword evidence="1" id="KW-1133">Transmembrane helix</keyword>
<keyword evidence="1" id="KW-0472">Membrane</keyword>
<protein>
    <recommendedName>
        <fullName evidence="5">Methyltransferase</fullName>
    </recommendedName>
</protein>
<proteinExistence type="predicted"/>
<evidence type="ECO:0000256" key="1">
    <source>
        <dbReference type="SAM" id="Phobius"/>
    </source>
</evidence>
<dbReference type="RefSeq" id="WP_010340389.1">
    <property type="nucleotide sequence ID" value="NZ_CP132343.1"/>
</dbReference>
<keyword evidence="1" id="KW-0812">Transmembrane</keyword>
<accession>A0A2P5Z516</accession>
<name>A0A2P5Z516_9XANT</name>
<keyword evidence="2" id="KW-0732">Signal</keyword>
<organism evidence="3 4">
    <name type="scientific">Xanthomonas sacchari</name>
    <dbReference type="NCBI Taxonomy" id="56458"/>
    <lineage>
        <taxon>Bacteria</taxon>
        <taxon>Pseudomonadati</taxon>
        <taxon>Pseudomonadota</taxon>
        <taxon>Gammaproteobacteria</taxon>
        <taxon>Lysobacterales</taxon>
        <taxon>Lysobacteraceae</taxon>
        <taxon>Xanthomonas</taxon>
    </lineage>
</organism>
<sequence length="71" mass="6874">MSKFRKPSKIVAGIVAGATAIMSGIAAAADGTVTTALTAGIDKTDLAAGGAIILGACAVVAMVNMGRKVAR</sequence>
<dbReference type="GeneID" id="93879183"/>
<dbReference type="Proteomes" id="UP000247346">
    <property type="component" value="Unassembled WGS sequence"/>
</dbReference>
<evidence type="ECO:0008006" key="5">
    <source>
        <dbReference type="Google" id="ProtNLM"/>
    </source>
</evidence>
<feature type="signal peptide" evidence="2">
    <location>
        <begin position="1"/>
        <end position="28"/>
    </location>
</feature>
<evidence type="ECO:0000313" key="4">
    <source>
        <dbReference type="Proteomes" id="UP000247346"/>
    </source>
</evidence>